<protein>
    <submittedName>
        <fullName evidence="2">Uncharacterized protein</fullName>
    </submittedName>
</protein>
<keyword evidence="3" id="KW-1185">Reference proteome</keyword>
<organism evidence="2 3">
    <name type="scientific">Circinella minor</name>
    <dbReference type="NCBI Taxonomy" id="1195481"/>
    <lineage>
        <taxon>Eukaryota</taxon>
        <taxon>Fungi</taxon>
        <taxon>Fungi incertae sedis</taxon>
        <taxon>Mucoromycota</taxon>
        <taxon>Mucoromycotina</taxon>
        <taxon>Mucoromycetes</taxon>
        <taxon>Mucorales</taxon>
        <taxon>Lichtheimiaceae</taxon>
        <taxon>Circinella</taxon>
    </lineage>
</organism>
<dbReference type="EMBL" id="JAEPRB010000069">
    <property type="protein sequence ID" value="KAG2223072.1"/>
    <property type="molecule type" value="Genomic_DNA"/>
</dbReference>
<evidence type="ECO:0000313" key="2">
    <source>
        <dbReference type="EMBL" id="KAG2223072.1"/>
    </source>
</evidence>
<reference evidence="2 3" key="1">
    <citation type="submission" date="2020-12" db="EMBL/GenBank/DDBJ databases">
        <title>Metabolic potential, ecology and presence of endohyphal bacteria is reflected in genomic diversity of Mucoromycotina.</title>
        <authorList>
            <person name="Muszewska A."/>
            <person name="Okrasinska A."/>
            <person name="Steczkiewicz K."/>
            <person name="Drgas O."/>
            <person name="Orlowska M."/>
            <person name="Perlinska-Lenart U."/>
            <person name="Aleksandrzak-Piekarczyk T."/>
            <person name="Szatraj K."/>
            <person name="Zielenkiewicz U."/>
            <person name="Pilsyk S."/>
            <person name="Malc E."/>
            <person name="Mieczkowski P."/>
            <person name="Kruszewska J.S."/>
            <person name="Biernat P."/>
            <person name="Pawlowska J."/>
        </authorList>
    </citation>
    <scope>NUCLEOTIDE SEQUENCE [LARGE SCALE GENOMIC DNA]</scope>
    <source>
        <strain evidence="2 3">CBS 142.35</strain>
    </source>
</reference>
<evidence type="ECO:0000256" key="1">
    <source>
        <dbReference type="SAM" id="MobiDB-lite"/>
    </source>
</evidence>
<sequence>MPNISSINEVYPTSYHYDQCYDHVNFSVHERPPTPLTHENLVRHSTMHHNTPVELAKKELMGRYRTSMQMEYIRAQKRKGRVEQSSSVTSSSLMSPSPVSSLGSTDTGWSSGNEQQQRRKDEDFDNHRYSAMSRRETDNVVIDAPPLPFPYHNDTVFIPSTEQQARSPSPRRMRQDSLSIRSYSVSPVPSLVPNTRGQRSSSPPVWWRAGMGRRKKEVNVSCNLSNATLYIQ</sequence>
<accession>A0A8H7VLA0</accession>
<feature type="compositionally biased region" description="Basic and acidic residues" evidence="1">
    <location>
        <begin position="116"/>
        <end position="125"/>
    </location>
</feature>
<dbReference type="AlphaFoldDB" id="A0A8H7VLA0"/>
<evidence type="ECO:0000313" key="3">
    <source>
        <dbReference type="Proteomes" id="UP000646827"/>
    </source>
</evidence>
<dbReference type="Proteomes" id="UP000646827">
    <property type="component" value="Unassembled WGS sequence"/>
</dbReference>
<gene>
    <name evidence="2" type="ORF">INT45_008273</name>
</gene>
<feature type="compositionally biased region" description="Polar residues" evidence="1">
    <location>
        <begin position="106"/>
        <end position="115"/>
    </location>
</feature>
<dbReference type="OrthoDB" id="2291025at2759"/>
<feature type="region of interest" description="Disordered" evidence="1">
    <location>
        <begin position="75"/>
        <end position="125"/>
    </location>
</feature>
<proteinExistence type="predicted"/>
<feature type="compositionally biased region" description="Low complexity" evidence="1">
    <location>
        <begin position="85"/>
        <end position="105"/>
    </location>
</feature>
<comment type="caution">
    <text evidence="2">The sequence shown here is derived from an EMBL/GenBank/DDBJ whole genome shotgun (WGS) entry which is preliminary data.</text>
</comment>
<name>A0A8H7VLA0_9FUNG</name>